<dbReference type="AlphaFoldDB" id="A0A428QEE8"/>
<comment type="caution">
    <text evidence="2">The sequence shown here is derived from an EMBL/GenBank/DDBJ whole genome shotgun (WGS) entry which is preliminary data.</text>
</comment>
<accession>A0A428QEE8</accession>
<evidence type="ECO:0000313" key="2">
    <source>
        <dbReference type="EMBL" id="RSL63579.1"/>
    </source>
</evidence>
<keyword evidence="3" id="KW-1185">Reference proteome</keyword>
<evidence type="ECO:0000313" key="3">
    <source>
        <dbReference type="Proteomes" id="UP000288168"/>
    </source>
</evidence>
<feature type="region of interest" description="Disordered" evidence="1">
    <location>
        <begin position="49"/>
        <end position="91"/>
    </location>
</feature>
<proteinExistence type="predicted"/>
<evidence type="ECO:0000256" key="1">
    <source>
        <dbReference type="SAM" id="MobiDB-lite"/>
    </source>
</evidence>
<dbReference type="EMBL" id="NKCI01000038">
    <property type="protein sequence ID" value="RSL63579.1"/>
    <property type="molecule type" value="Genomic_DNA"/>
</dbReference>
<organism evidence="2 3">
    <name type="scientific">Fusarium duplospermum</name>
    <dbReference type="NCBI Taxonomy" id="1325734"/>
    <lineage>
        <taxon>Eukaryota</taxon>
        <taxon>Fungi</taxon>
        <taxon>Dikarya</taxon>
        <taxon>Ascomycota</taxon>
        <taxon>Pezizomycotina</taxon>
        <taxon>Sordariomycetes</taxon>
        <taxon>Hypocreomycetidae</taxon>
        <taxon>Hypocreales</taxon>
        <taxon>Nectriaceae</taxon>
        <taxon>Fusarium</taxon>
        <taxon>Fusarium solani species complex</taxon>
    </lineage>
</organism>
<feature type="compositionally biased region" description="Polar residues" evidence="1">
    <location>
        <begin position="59"/>
        <end position="70"/>
    </location>
</feature>
<name>A0A428QEE8_9HYPO</name>
<gene>
    <name evidence="2" type="ORF">CEP54_005109</name>
</gene>
<sequence>MPRVQAVDLAAHMELRSWQRRFTIHLLQPTTQPRHIRALHTHLMRQPTMLQHHQAPIPRSNSSNLSTKATTPMAKHPPLLPALPLPHLRAS</sequence>
<protein>
    <submittedName>
        <fullName evidence="2">Uncharacterized protein</fullName>
    </submittedName>
</protein>
<dbReference type="Proteomes" id="UP000288168">
    <property type="component" value="Unassembled WGS sequence"/>
</dbReference>
<reference evidence="2 3" key="1">
    <citation type="submission" date="2017-06" db="EMBL/GenBank/DDBJ databases">
        <title>Comparative genomic analysis of Ambrosia Fusariam Clade fungi.</title>
        <authorList>
            <person name="Stajich J.E."/>
            <person name="Carrillo J."/>
            <person name="Kijimoto T."/>
            <person name="Eskalen A."/>
            <person name="O'Donnell K."/>
            <person name="Kasson M."/>
        </authorList>
    </citation>
    <scope>NUCLEOTIDE SEQUENCE [LARGE SCALE GENOMIC DNA]</scope>
    <source>
        <strain evidence="2 3">NRRL62584</strain>
    </source>
</reference>